<protein>
    <submittedName>
        <fullName evidence="2">Uncharacterized protein</fullName>
    </submittedName>
</protein>
<reference evidence="2" key="1">
    <citation type="submission" date="2016-11" db="UniProtKB">
        <authorList>
            <consortium name="WormBaseParasite"/>
        </authorList>
    </citation>
    <scope>IDENTIFICATION</scope>
</reference>
<accession>A0A1I7XNT5</accession>
<organism evidence="1 2">
    <name type="scientific">Heterorhabditis bacteriophora</name>
    <name type="common">Entomopathogenic nematode worm</name>
    <dbReference type="NCBI Taxonomy" id="37862"/>
    <lineage>
        <taxon>Eukaryota</taxon>
        <taxon>Metazoa</taxon>
        <taxon>Ecdysozoa</taxon>
        <taxon>Nematoda</taxon>
        <taxon>Chromadorea</taxon>
        <taxon>Rhabditida</taxon>
        <taxon>Rhabditina</taxon>
        <taxon>Rhabditomorpha</taxon>
        <taxon>Strongyloidea</taxon>
        <taxon>Heterorhabditidae</taxon>
        <taxon>Heterorhabditis</taxon>
    </lineage>
</organism>
<dbReference type="WBParaSite" id="Hba_19005">
    <property type="protein sequence ID" value="Hba_19005"/>
    <property type="gene ID" value="Hba_19005"/>
</dbReference>
<sequence length="68" mass="7545">MSNLLARAGEKMNEIEHKIAGALHLGGSDNGETSDKVSEVCLSRAHFKRGTLARKMTIEEEHSGEYFR</sequence>
<proteinExistence type="predicted"/>
<evidence type="ECO:0000313" key="2">
    <source>
        <dbReference type="WBParaSite" id="Hba_19005"/>
    </source>
</evidence>
<keyword evidence="1" id="KW-1185">Reference proteome</keyword>
<dbReference type="Proteomes" id="UP000095283">
    <property type="component" value="Unplaced"/>
</dbReference>
<evidence type="ECO:0000313" key="1">
    <source>
        <dbReference type="Proteomes" id="UP000095283"/>
    </source>
</evidence>
<name>A0A1I7XNT5_HETBA</name>
<dbReference type="AlphaFoldDB" id="A0A1I7XNT5"/>